<dbReference type="AlphaFoldDB" id="A0A9D1KFF0"/>
<sequence>LKDKVLRQIGFSEESYVLPDPFGVSMGGTGLMAKPVDMLRVGLMLLNDGKHPDDYGKKEGRQVYPGDYLKKALSFRTPAAAGLDTAQGYGYQFWMLPFQGFAMLGMGSQNLLCFPQQDMVIAFNADTQGIPNGSDIILNNIITELFEKLSDQPLPEDKESQEVLERLAEELTLPCLAKTIETPVQEIVNGKDFFLRRNLAGFNRIKVVFSTSEEGYLEYENERGSHQIPFGMGKLRECVFPEYGQRCVTSAAWLSEDTLYIRTWLTDESVASVHWKMFFGKDGSLTVRMHKTEETKFNEFQGLLNS</sequence>
<protein>
    <recommendedName>
        <fullName evidence="3">Beta-lactamase-related domain-containing protein</fullName>
    </recommendedName>
</protein>
<dbReference type="PANTHER" id="PTHR43283:SF7">
    <property type="entry name" value="BETA-LACTAMASE-RELATED DOMAIN-CONTAINING PROTEIN"/>
    <property type="match status" value="1"/>
</dbReference>
<evidence type="ECO:0000313" key="1">
    <source>
        <dbReference type="EMBL" id="HIT41650.1"/>
    </source>
</evidence>
<dbReference type="Gene3D" id="3.40.710.10">
    <property type="entry name" value="DD-peptidase/beta-lactamase superfamily"/>
    <property type="match status" value="1"/>
</dbReference>
<comment type="caution">
    <text evidence="1">The sequence shown here is derived from an EMBL/GenBank/DDBJ whole genome shotgun (WGS) entry which is preliminary data.</text>
</comment>
<accession>A0A9D1KFF0</accession>
<reference evidence="1" key="2">
    <citation type="journal article" date="2021" name="PeerJ">
        <title>Extensive microbial diversity within the chicken gut microbiome revealed by metagenomics and culture.</title>
        <authorList>
            <person name="Gilroy R."/>
            <person name="Ravi A."/>
            <person name="Getino M."/>
            <person name="Pursley I."/>
            <person name="Horton D.L."/>
            <person name="Alikhan N.F."/>
            <person name="Baker D."/>
            <person name="Gharbi K."/>
            <person name="Hall N."/>
            <person name="Watson M."/>
            <person name="Adriaenssens E.M."/>
            <person name="Foster-Nyarko E."/>
            <person name="Jarju S."/>
            <person name="Secka A."/>
            <person name="Antonio M."/>
            <person name="Oren A."/>
            <person name="Chaudhuri R.R."/>
            <person name="La Ragione R."/>
            <person name="Hildebrand F."/>
            <person name="Pallen M.J."/>
        </authorList>
    </citation>
    <scope>NUCLEOTIDE SEQUENCE</scope>
    <source>
        <strain evidence="1">CHK123-3438</strain>
    </source>
</reference>
<reference evidence="1" key="1">
    <citation type="submission" date="2020-10" db="EMBL/GenBank/DDBJ databases">
        <authorList>
            <person name="Gilroy R."/>
        </authorList>
    </citation>
    <scope>NUCLEOTIDE SEQUENCE</scope>
    <source>
        <strain evidence="1">CHK123-3438</strain>
    </source>
</reference>
<evidence type="ECO:0008006" key="3">
    <source>
        <dbReference type="Google" id="ProtNLM"/>
    </source>
</evidence>
<feature type="non-terminal residue" evidence="1">
    <location>
        <position position="1"/>
    </location>
</feature>
<proteinExistence type="predicted"/>
<organism evidence="1 2">
    <name type="scientific">Candidatus Caccovicinus merdipullorum</name>
    <dbReference type="NCBI Taxonomy" id="2840724"/>
    <lineage>
        <taxon>Bacteria</taxon>
        <taxon>Bacillati</taxon>
        <taxon>Bacillota</taxon>
        <taxon>Clostridia</taxon>
        <taxon>Eubacteriales</taxon>
        <taxon>Candidatus Caccovicinus</taxon>
    </lineage>
</organism>
<dbReference type="EMBL" id="DVKS01000101">
    <property type="protein sequence ID" value="HIT41650.1"/>
    <property type="molecule type" value="Genomic_DNA"/>
</dbReference>
<gene>
    <name evidence="1" type="ORF">IAB60_06060</name>
</gene>
<evidence type="ECO:0000313" key="2">
    <source>
        <dbReference type="Proteomes" id="UP000886860"/>
    </source>
</evidence>
<dbReference type="InterPro" id="IPR012338">
    <property type="entry name" value="Beta-lactam/transpept-like"/>
</dbReference>
<dbReference type="Proteomes" id="UP000886860">
    <property type="component" value="Unassembled WGS sequence"/>
</dbReference>
<dbReference type="PANTHER" id="PTHR43283">
    <property type="entry name" value="BETA-LACTAMASE-RELATED"/>
    <property type="match status" value="1"/>
</dbReference>
<dbReference type="SUPFAM" id="SSF56601">
    <property type="entry name" value="beta-lactamase/transpeptidase-like"/>
    <property type="match status" value="1"/>
</dbReference>
<dbReference type="InterPro" id="IPR050789">
    <property type="entry name" value="Diverse_Enzym_Activities"/>
</dbReference>
<name>A0A9D1KFF0_9FIRM</name>